<reference evidence="2 3" key="1">
    <citation type="submission" date="2019-01" db="EMBL/GenBank/DDBJ databases">
        <title>Complete genome sequencing of Aequorivita sp. H23M31.</title>
        <authorList>
            <person name="Bae J.-W."/>
        </authorList>
    </citation>
    <scope>NUCLEOTIDE SEQUENCE [LARGE SCALE GENOMIC DNA]</scope>
    <source>
        <strain evidence="2 3">H23M31</strain>
    </source>
</reference>
<dbReference type="Gene3D" id="3.90.550.10">
    <property type="entry name" value="Spore Coat Polysaccharide Biosynthesis Protein SpsA, Chain A"/>
    <property type="match status" value="1"/>
</dbReference>
<accession>A0A410G2A0</accession>
<dbReference type="PANTHER" id="PTHR43685:SF2">
    <property type="entry name" value="GLYCOSYLTRANSFERASE 2-LIKE DOMAIN-CONTAINING PROTEIN"/>
    <property type="match status" value="1"/>
</dbReference>
<dbReference type="GO" id="GO:0016740">
    <property type="term" value="F:transferase activity"/>
    <property type="evidence" value="ECO:0007669"/>
    <property type="project" value="UniProtKB-KW"/>
</dbReference>
<keyword evidence="3" id="KW-1185">Reference proteome</keyword>
<dbReference type="CDD" id="cd00761">
    <property type="entry name" value="Glyco_tranf_GTA_type"/>
    <property type="match status" value="1"/>
</dbReference>
<name>A0A410G2A0_9FLAO</name>
<dbReference type="InterPro" id="IPR029044">
    <property type="entry name" value="Nucleotide-diphossugar_trans"/>
</dbReference>
<evidence type="ECO:0000313" key="3">
    <source>
        <dbReference type="Proteomes" id="UP000285517"/>
    </source>
</evidence>
<evidence type="ECO:0000259" key="1">
    <source>
        <dbReference type="Pfam" id="PF00535"/>
    </source>
</evidence>
<dbReference type="InterPro" id="IPR050834">
    <property type="entry name" value="Glycosyltransf_2"/>
</dbReference>
<keyword evidence="2" id="KW-0808">Transferase</keyword>
<dbReference type="Proteomes" id="UP000285517">
    <property type="component" value="Chromosome"/>
</dbReference>
<dbReference type="KEGG" id="aev:EI546_06350"/>
<gene>
    <name evidence="2" type="ORF">EI546_06350</name>
</gene>
<protein>
    <submittedName>
        <fullName evidence="2">Glycosyltransferase</fullName>
    </submittedName>
</protein>
<feature type="domain" description="Glycosyltransferase 2-like" evidence="1">
    <location>
        <begin position="2"/>
        <end position="112"/>
    </location>
</feature>
<dbReference type="OrthoDB" id="9815829at2"/>
<dbReference type="RefSeq" id="WP_128249758.1">
    <property type="nucleotide sequence ID" value="NZ_CP034951.1"/>
</dbReference>
<evidence type="ECO:0000313" key="2">
    <source>
        <dbReference type="EMBL" id="QAA81370.1"/>
    </source>
</evidence>
<sequence>MQRCLDSVMGQTYSHFEVFVIDDASSEIFEYKKDSRVQVIRNAKNLGPGASRNVGLQRAKGEFVAFLDSDDYWDANFLKSSVTALIKNPSVAMAYANGINVDENGKTQDVRRNQIKQLDRILPEILSLHRHWGTGGCLWRKIDIQNIQWITSRTWEDYAFDIDVAIHNNSIIGLQETLVYYDISGKDKLSERISDDLMAQKISALQHISDALCSSKWRNDGRIKKAFRYLIVMNFLASSNQDEKQLLSHIFNRWNGFFSRFLWKLVLKLPESRRMDFLELVTRVYRKQMR</sequence>
<dbReference type="EMBL" id="CP034951">
    <property type="protein sequence ID" value="QAA81370.1"/>
    <property type="molecule type" value="Genomic_DNA"/>
</dbReference>
<dbReference type="AlphaFoldDB" id="A0A410G2A0"/>
<dbReference type="SUPFAM" id="SSF53448">
    <property type="entry name" value="Nucleotide-diphospho-sugar transferases"/>
    <property type="match status" value="1"/>
</dbReference>
<dbReference type="Pfam" id="PF00535">
    <property type="entry name" value="Glycos_transf_2"/>
    <property type="match status" value="1"/>
</dbReference>
<proteinExistence type="predicted"/>
<organism evidence="2 3">
    <name type="scientific">Aequorivita ciconiae</name>
    <dbReference type="NCBI Taxonomy" id="2494375"/>
    <lineage>
        <taxon>Bacteria</taxon>
        <taxon>Pseudomonadati</taxon>
        <taxon>Bacteroidota</taxon>
        <taxon>Flavobacteriia</taxon>
        <taxon>Flavobacteriales</taxon>
        <taxon>Flavobacteriaceae</taxon>
        <taxon>Aequorivita</taxon>
    </lineage>
</organism>
<dbReference type="InterPro" id="IPR001173">
    <property type="entry name" value="Glyco_trans_2-like"/>
</dbReference>
<dbReference type="PANTHER" id="PTHR43685">
    <property type="entry name" value="GLYCOSYLTRANSFERASE"/>
    <property type="match status" value="1"/>
</dbReference>